<dbReference type="STRING" id="29343.CCDG5_1088"/>
<name>A0A078KSQ4_9FIRM</name>
<dbReference type="GO" id="GO:0015941">
    <property type="term" value="P:pantothenate catabolic process"/>
    <property type="evidence" value="ECO:0007669"/>
    <property type="project" value="InterPro"/>
</dbReference>
<evidence type="ECO:0000259" key="1">
    <source>
        <dbReference type="Pfam" id="PF02441"/>
    </source>
</evidence>
<dbReference type="AlphaFoldDB" id="A0A078KSQ4"/>
<dbReference type="EMBL" id="LM995447">
    <property type="protein sequence ID" value="CDZ24205.1"/>
    <property type="molecule type" value="Genomic_DNA"/>
</dbReference>
<feature type="domain" description="Flavoprotein" evidence="1">
    <location>
        <begin position="2"/>
        <end position="175"/>
    </location>
</feature>
<keyword evidence="3" id="KW-1185">Reference proteome</keyword>
<dbReference type="OrthoDB" id="9802554at2"/>
<dbReference type="GO" id="GO:0004632">
    <property type="term" value="F:phosphopantothenate--cysteine ligase activity"/>
    <property type="evidence" value="ECO:0007669"/>
    <property type="project" value="InterPro"/>
</dbReference>
<dbReference type="InterPro" id="IPR011847">
    <property type="entry name" value="CoaC_strep"/>
</dbReference>
<evidence type="ECO:0000313" key="3">
    <source>
        <dbReference type="Proteomes" id="UP000032431"/>
    </source>
</evidence>
<dbReference type="PANTHER" id="PTHR14359:SF6">
    <property type="entry name" value="PHOSPHOPANTOTHENOYLCYSTEINE DECARBOXYLASE"/>
    <property type="match status" value="1"/>
</dbReference>
<proteinExistence type="predicted"/>
<dbReference type="NCBIfam" id="TIGR00521">
    <property type="entry name" value="coaBC_dfp"/>
    <property type="match status" value="1"/>
</dbReference>
<dbReference type="GO" id="GO:0071513">
    <property type="term" value="C:phosphopantothenoylcysteine decarboxylase complex"/>
    <property type="evidence" value="ECO:0007669"/>
    <property type="project" value="TreeGrafter"/>
</dbReference>
<dbReference type="Pfam" id="PF02441">
    <property type="entry name" value="Flavoprotein"/>
    <property type="match status" value="1"/>
</dbReference>
<evidence type="ECO:0000313" key="2">
    <source>
        <dbReference type="EMBL" id="CDZ24205.1"/>
    </source>
</evidence>
<dbReference type="InterPro" id="IPR036551">
    <property type="entry name" value="Flavin_trans-like"/>
</dbReference>
<dbReference type="HOGENOM" id="CLU_033319_2_0_9"/>
<dbReference type="GO" id="GO:0004633">
    <property type="term" value="F:phosphopantothenoylcysteine decarboxylase activity"/>
    <property type="evidence" value="ECO:0007669"/>
    <property type="project" value="UniProtKB-EC"/>
</dbReference>
<keyword evidence="2" id="KW-0456">Lyase</keyword>
<dbReference type="GO" id="GO:0010181">
    <property type="term" value="F:FMN binding"/>
    <property type="evidence" value="ECO:0007669"/>
    <property type="project" value="InterPro"/>
</dbReference>
<dbReference type="Proteomes" id="UP000032431">
    <property type="component" value="Chromosome I"/>
</dbReference>
<dbReference type="EC" id="4.1.1.36" evidence="2"/>
<organism evidence="2 3">
    <name type="scientific">[Clostridium] cellulosi</name>
    <dbReference type="NCBI Taxonomy" id="29343"/>
    <lineage>
        <taxon>Bacteria</taxon>
        <taxon>Bacillati</taxon>
        <taxon>Bacillota</taxon>
        <taxon>Clostridia</taxon>
        <taxon>Eubacteriales</taxon>
        <taxon>Oscillospiraceae</taxon>
        <taxon>Oscillospiraceae incertae sedis</taxon>
    </lineage>
</organism>
<dbReference type="NCBIfam" id="TIGR02113">
    <property type="entry name" value="coaC_strep"/>
    <property type="match status" value="1"/>
</dbReference>
<dbReference type="InterPro" id="IPR003382">
    <property type="entry name" value="Flavoprotein"/>
</dbReference>
<dbReference type="InterPro" id="IPR005252">
    <property type="entry name" value="CoaBC"/>
</dbReference>
<dbReference type="SUPFAM" id="SSF52507">
    <property type="entry name" value="Homo-oligomeric flavin-containing Cys decarboxylases, HFCD"/>
    <property type="match status" value="1"/>
</dbReference>
<reference evidence="3" key="1">
    <citation type="submission" date="2014-07" db="EMBL/GenBank/DDBJ databases">
        <authorList>
            <person name="Wibberg D."/>
        </authorList>
    </citation>
    <scope>NUCLEOTIDE SEQUENCE [LARGE SCALE GENOMIC DNA]</scope>
    <source>
        <strain evidence="3">DG5</strain>
    </source>
</reference>
<dbReference type="GO" id="GO:0015937">
    <property type="term" value="P:coenzyme A biosynthetic process"/>
    <property type="evidence" value="ECO:0007669"/>
    <property type="project" value="InterPro"/>
</dbReference>
<protein>
    <submittedName>
        <fullName evidence="2">Putative phosphopantothenoylcysteine decarboxylase</fullName>
        <ecNumber evidence="2">4.1.1.36</ecNumber>
    </submittedName>
</protein>
<gene>
    <name evidence="2" type="primary">coaC</name>
    <name evidence="2" type="ORF">CCDG5_1088</name>
</gene>
<dbReference type="Gene3D" id="3.40.50.1950">
    <property type="entry name" value="Flavin prenyltransferase-like"/>
    <property type="match status" value="1"/>
</dbReference>
<dbReference type="KEGG" id="ccel:CCDG5_1088"/>
<dbReference type="PATRIC" id="fig|29343.3.peg.1147"/>
<sequence>MKNIILGVTGSIAAYKAADIVNILTKDGYNVDVIMTKGGMEFITPLTLQTLSKNRVYTDVFQEDYPMEVKHISLAKKADLLLVAPASADIIGKIANGIADDMLTSVILAIRNIPRLIAPAMNTNMYENPIVQDNLKKLKKYGFEIIEPKEDRLACGDLGKGALADVDTIVNTVKSFLNDSN</sequence>
<dbReference type="PANTHER" id="PTHR14359">
    <property type="entry name" value="HOMO-OLIGOMERIC FLAVIN CONTAINING CYS DECARBOXYLASE FAMILY"/>
    <property type="match status" value="1"/>
</dbReference>
<accession>A0A078KSQ4</accession>